<dbReference type="EMBL" id="FNJN01000006">
    <property type="protein sequence ID" value="SDP26393.1"/>
    <property type="molecule type" value="Genomic_DNA"/>
</dbReference>
<evidence type="ECO:0000313" key="1">
    <source>
        <dbReference type="EMBL" id="SDP26393.1"/>
    </source>
</evidence>
<dbReference type="Proteomes" id="UP000186456">
    <property type="component" value="Unassembled WGS sequence"/>
</dbReference>
<organism evidence="1 2">
    <name type="scientific">Microbacterium testaceum (strain StLB037)</name>
    <dbReference type="NCBI Taxonomy" id="979556"/>
    <lineage>
        <taxon>Bacteria</taxon>
        <taxon>Bacillati</taxon>
        <taxon>Actinomycetota</taxon>
        <taxon>Actinomycetes</taxon>
        <taxon>Micrococcales</taxon>
        <taxon>Microbacteriaceae</taxon>
        <taxon>Microbacterium</taxon>
    </lineage>
</organism>
<reference evidence="1 2" key="1">
    <citation type="submission" date="2016-10" db="EMBL/GenBank/DDBJ databases">
        <authorList>
            <person name="de Groot N.N."/>
        </authorList>
    </citation>
    <scope>NUCLEOTIDE SEQUENCE [LARGE SCALE GENOMIC DNA]</scope>
    <source>
        <strain evidence="1 2">StLB037</strain>
    </source>
</reference>
<proteinExistence type="predicted"/>
<dbReference type="RefSeq" id="WP_056226363.1">
    <property type="nucleotide sequence ID" value="NZ_FNJN01000006.1"/>
</dbReference>
<name>A0A1H0RA16_MICTS</name>
<gene>
    <name evidence="1" type="ORF">SAMN04487788_2772</name>
</gene>
<accession>A0A1H0RA16</accession>
<evidence type="ECO:0000313" key="2">
    <source>
        <dbReference type="Proteomes" id="UP000186456"/>
    </source>
</evidence>
<sequence>MTPSAPHASNGAVVWSRVDADLSVATRDGDFAGYVDRRSLGTFLAFDPHGRHIGTFAHADAARSALGGHARDRRENPAVRGMQFLREVSRSATIARLFRAQS</sequence>
<dbReference type="AlphaFoldDB" id="A0A1H0RA16"/>
<protein>
    <submittedName>
        <fullName evidence="1">Uncharacterized protein</fullName>
    </submittedName>
</protein>